<dbReference type="AlphaFoldDB" id="X1MKW5"/>
<organism evidence="1">
    <name type="scientific">marine sediment metagenome</name>
    <dbReference type="NCBI Taxonomy" id="412755"/>
    <lineage>
        <taxon>unclassified sequences</taxon>
        <taxon>metagenomes</taxon>
        <taxon>ecological metagenomes</taxon>
    </lineage>
</organism>
<evidence type="ECO:0000313" key="1">
    <source>
        <dbReference type="EMBL" id="GAI15355.1"/>
    </source>
</evidence>
<dbReference type="SUPFAM" id="SSF54690">
    <property type="entry name" value="Molybdopterin synthase subunit MoaE"/>
    <property type="match status" value="1"/>
</dbReference>
<dbReference type="PANTHER" id="PTHR23404">
    <property type="entry name" value="MOLYBDOPTERIN SYNTHASE RELATED"/>
    <property type="match status" value="1"/>
</dbReference>
<dbReference type="Gene3D" id="3.90.1170.40">
    <property type="entry name" value="Molybdopterin biosynthesis MoaE subunit"/>
    <property type="match status" value="1"/>
</dbReference>
<dbReference type="InterPro" id="IPR003448">
    <property type="entry name" value="Mopterin_biosynth_MoaE"/>
</dbReference>
<comment type="caution">
    <text evidence="1">The sequence shown here is derived from an EMBL/GenBank/DDBJ whole genome shotgun (WGS) entry which is preliminary data.</text>
</comment>
<gene>
    <name evidence="1" type="ORF">S06H3_13573</name>
</gene>
<dbReference type="InterPro" id="IPR036563">
    <property type="entry name" value="MoaE_sf"/>
</dbReference>
<dbReference type="CDD" id="cd00756">
    <property type="entry name" value="MoaE"/>
    <property type="match status" value="1"/>
</dbReference>
<dbReference type="Pfam" id="PF02391">
    <property type="entry name" value="MoaE"/>
    <property type="match status" value="1"/>
</dbReference>
<dbReference type="GO" id="GO:0006777">
    <property type="term" value="P:Mo-molybdopterin cofactor biosynthetic process"/>
    <property type="evidence" value="ECO:0007669"/>
    <property type="project" value="InterPro"/>
</dbReference>
<accession>X1MKW5</accession>
<proteinExistence type="predicted"/>
<sequence length="138" mass="15050">MHVEITEEDIDTSAIIENIKSSSAGGIATFTGTVRDVSGGKKVVAIEMEAYDEMALDKLKEVASQAKDKFDIVDIAIVHRVGRMEVGETIVFIAVSAAHRAPGFDAARFAIDEIKRVVPLWKREIFEDGTGEWVGGTR</sequence>
<reference evidence="1" key="1">
    <citation type="journal article" date="2014" name="Front. Microbiol.">
        <title>High frequency of phylogenetically diverse reductive dehalogenase-homologous genes in deep subseafloor sedimentary metagenomes.</title>
        <authorList>
            <person name="Kawai M."/>
            <person name="Futagami T."/>
            <person name="Toyoda A."/>
            <person name="Takaki Y."/>
            <person name="Nishi S."/>
            <person name="Hori S."/>
            <person name="Arai W."/>
            <person name="Tsubouchi T."/>
            <person name="Morono Y."/>
            <person name="Uchiyama I."/>
            <person name="Ito T."/>
            <person name="Fujiyama A."/>
            <person name="Inagaki F."/>
            <person name="Takami H."/>
        </authorList>
    </citation>
    <scope>NUCLEOTIDE SEQUENCE</scope>
    <source>
        <strain evidence="1">Expedition CK06-06</strain>
    </source>
</reference>
<evidence type="ECO:0008006" key="2">
    <source>
        <dbReference type="Google" id="ProtNLM"/>
    </source>
</evidence>
<name>X1MKW5_9ZZZZ</name>
<protein>
    <recommendedName>
        <fullName evidence="2">Molybdenum cofactor biosynthesis protein MoaE</fullName>
    </recommendedName>
</protein>
<dbReference type="EMBL" id="BARV01006632">
    <property type="protein sequence ID" value="GAI15355.1"/>
    <property type="molecule type" value="Genomic_DNA"/>
</dbReference>